<sequence length="595" mass="69460">MNTAKFVHNYIDKIKFFQEKLLEYLENDNDEEMYFNNLSNYFNEQQFIDNKHNLKVILRLIAQISTNFHQSNNFFNKIERIINSCKEKIQNYYTNIDIFSIFKDNKKILYFLFKEKILIPDIQLSKIIQTKKYKKKFYCQFFYPEFKSFYNEDLLNDTLNEHPEINEEDFEENRKFGENNSQICKLIKNDSIDEFVTFSTQMNLNYSSKIQNSIFETNSFLLKNEDITLIEYAAFYGSIQIFNFLRLNNAEMRPILWLHAIHGRNADIFHLLEENRIEKPKDSFERCLQEAIKCHHNDFANYIQENLMNNSENIVDYCFRYYNFQYLQEEEQFDEGQLFYIACHYDYYTLVDFLLTNGNVDLSEILSLFHSAAKKNSYEVINLLLTKKEEIGNKVFLSCGNLLKLSIPSTITYIGDCAFQNCTSLVDIEIPNSINYLGSSAFAFCSSLTEITLTSPSLSFINGTTFYKCSSLTKVTIQSPINTIHNRDFCDCISLKEIILPSSLFEIKGNAFDGCSSLSQLTIPPNVNYIGDSAFRGCRLLTEVTIPPSVISVANYAFCACPNLKKVYINSKTSFTKKSFSYNALIIKKNDCIIF</sequence>
<dbReference type="PANTHER" id="PTHR45661">
    <property type="entry name" value="SURFACE ANTIGEN"/>
    <property type="match status" value="1"/>
</dbReference>
<evidence type="ECO:0000313" key="1">
    <source>
        <dbReference type="EMBL" id="KAK8848031.1"/>
    </source>
</evidence>
<dbReference type="InterPro" id="IPR026906">
    <property type="entry name" value="LRR_5"/>
</dbReference>
<dbReference type="InterPro" id="IPR053139">
    <property type="entry name" value="Surface_bspA-like"/>
</dbReference>
<dbReference type="Proteomes" id="UP001470230">
    <property type="component" value="Unassembled WGS sequence"/>
</dbReference>
<comment type="caution">
    <text evidence="1">The sequence shown here is derived from an EMBL/GenBank/DDBJ whole genome shotgun (WGS) entry which is preliminary data.</text>
</comment>
<protein>
    <submittedName>
        <fullName evidence="1">Uncharacterized protein</fullName>
    </submittedName>
</protein>
<accession>A0ABR2HIH3</accession>
<dbReference type="Gene3D" id="1.25.40.20">
    <property type="entry name" value="Ankyrin repeat-containing domain"/>
    <property type="match status" value="1"/>
</dbReference>
<dbReference type="Gene3D" id="3.80.10.10">
    <property type="entry name" value="Ribonuclease Inhibitor"/>
    <property type="match status" value="1"/>
</dbReference>
<dbReference type="PANTHER" id="PTHR45661:SF3">
    <property type="entry name" value="IG-LIKE DOMAIN-CONTAINING PROTEIN"/>
    <property type="match status" value="1"/>
</dbReference>
<evidence type="ECO:0000313" key="2">
    <source>
        <dbReference type="Proteomes" id="UP001470230"/>
    </source>
</evidence>
<proteinExistence type="predicted"/>
<dbReference type="InterPro" id="IPR032675">
    <property type="entry name" value="LRR_dom_sf"/>
</dbReference>
<gene>
    <name evidence="1" type="ORF">M9Y10_019084</name>
</gene>
<dbReference type="SUPFAM" id="SSF52058">
    <property type="entry name" value="L domain-like"/>
    <property type="match status" value="1"/>
</dbReference>
<dbReference type="InterPro" id="IPR036770">
    <property type="entry name" value="Ankyrin_rpt-contain_sf"/>
</dbReference>
<dbReference type="Pfam" id="PF13306">
    <property type="entry name" value="LRR_5"/>
    <property type="match status" value="1"/>
</dbReference>
<dbReference type="SUPFAM" id="SSF48403">
    <property type="entry name" value="Ankyrin repeat"/>
    <property type="match status" value="1"/>
</dbReference>
<organism evidence="1 2">
    <name type="scientific">Tritrichomonas musculus</name>
    <dbReference type="NCBI Taxonomy" id="1915356"/>
    <lineage>
        <taxon>Eukaryota</taxon>
        <taxon>Metamonada</taxon>
        <taxon>Parabasalia</taxon>
        <taxon>Tritrichomonadida</taxon>
        <taxon>Tritrichomonadidae</taxon>
        <taxon>Tritrichomonas</taxon>
    </lineage>
</organism>
<keyword evidence="2" id="KW-1185">Reference proteome</keyword>
<dbReference type="EMBL" id="JAPFFF010000027">
    <property type="protein sequence ID" value="KAK8848031.1"/>
    <property type="molecule type" value="Genomic_DNA"/>
</dbReference>
<reference evidence="1 2" key="1">
    <citation type="submission" date="2024-04" db="EMBL/GenBank/DDBJ databases">
        <title>Tritrichomonas musculus Genome.</title>
        <authorList>
            <person name="Alves-Ferreira E."/>
            <person name="Grigg M."/>
            <person name="Lorenzi H."/>
            <person name="Galac M."/>
        </authorList>
    </citation>
    <scope>NUCLEOTIDE SEQUENCE [LARGE SCALE GENOMIC DNA]</scope>
    <source>
        <strain evidence="1 2">EAF2021</strain>
    </source>
</reference>
<name>A0ABR2HIH3_9EUKA</name>